<evidence type="ECO:0000256" key="1">
    <source>
        <dbReference type="ARBA" id="ARBA00004141"/>
    </source>
</evidence>
<dbReference type="AlphaFoldDB" id="A0A2S2DWU2"/>
<evidence type="ECO:0000313" key="8">
    <source>
        <dbReference type="EMBL" id="AWL09871.1"/>
    </source>
</evidence>
<feature type="transmembrane region" description="Helical" evidence="7">
    <location>
        <begin position="283"/>
        <end position="306"/>
    </location>
</feature>
<evidence type="ECO:0000313" key="9">
    <source>
        <dbReference type="Proteomes" id="UP000245468"/>
    </source>
</evidence>
<feature type="transmembrane region" description="Helical" evidence="7">
    <location>
        <begin position="120"/>
        <end position="141"/>
    </location>
</feature>
<dbReference type="InterPro" id="IPR004776">
    <property type="entry name" value="Mem_transp_PIN-like"/>
</dbReference>
<dbReference type="GO" id="GO:0055085">
    <property type="term" value="P:transmembrane transport"/>
    <property type="evidence" value="ECO:0007669"/>
    <property type="project" value="InterPro"/>
</dbReference>
<protein>
    <recommendedName>
        <fullName evidence="10">AEC family transporter</fullName>
    </recommendedName>
</protein>
<feature type="transmembrane region" description="Helical" evidence="7">
    <location>
        <begin position="251"/>
        <end position="271"/>
    </location>
</feature>
<dbReference type="RefSeq" id="WP_109323581.1">
    <property type="nucleotide sequence ID" value="NZ_CP029346.1"/>
</dbReference>
<keyword evidence="6 7" id="KW-0472">Membrane</keyword>
<evidence type="ECO:0000256" key="3">
    <source>
        <dbReference type="ARBA" id="ARBA00022475"/>
    </source>
</evidence>
<gene>
    <name evidence="8" type="ORF">HME7025_02022</name>
</gene>
<evidence type="ECO:0008006" key="10">
    <source>
        <dbReference type="Google" id="ProtNLM"/>
    </source>
</evidence>
<evidence type="ECO:0000256" key="7">
    <source>
        <dbReference type="SAM" id="Phobius"/>
    </source>
</evidence>
<feature type="transmembrane region" description="Helical" evidence="7">
    <location>
        <begin position="6"/>
        <end position="26"/>
    </location>
</feature>
<feature type="transmembrane region" description="Helical" evidence="7">
    <location>
        <begin position="162"/>
        <end position="180"/>
    </location>
</feature>
<comment type="subcellular location">
    <subcellularLocation>
        <location evidence="1">Membrane</location>
        <topology evidence="1">Multi-pass membrane protein</topology>
    </subcellularLocation>
</comment>
<feature type="transmembrane region" description="Helical" evidence="7">
    <location>
        <begin position="223"/>
        <end position="245"/>
    </location>
</feature>
<accession>A0A2S2DWU2</accession>
<proteinExistence type="predicted"/>
<reference evidence="9" key="1">
    <citation type="submission" date="2018-05" db="EMBL/GenBank/DDBJ databases">
        <title>Pseudarcicella sp. HME7025 Genome sequencing and assembly.</title>
        <authorList>
            <person name="Kim H."/>
            <person name="Kang H."/>
            <person name="Joh K."/>
        </authorList>
    </citation>
    <scope>NUCLEOTIDE SEQUENCE [LARGE SCALE GENOMIC DNA]</scope>
    <source>
        <strain evidence="9">HME7025</strain>
    </source>
</reference>
<dbReference type="Proteomes" id="UP000245468">
    <property type="component" value="Chromosome"/>
</dbReference>
<feature type="transmembrane region" description="Helical" evidence="7">
    <location>
        <begin position="90"/>
        <end position="108"/>
    </location>
</feature>
<sequence>MNSPNFVFGSALVVISIGYVLKSLGFVTTDDAKKISKFLMHTTFPALVFSTMIKVQFTSELLWLPFICIAFAILCSFVGFQIFKKEGPEYRGILTMGCSGYNLGLFAYPLIEGIWGWKGLTYAAMFDIGNSFINFILTYGMGNYFSAKAKKGNMWKHVFKRIMSLFPFQAMVIGLLVNLLEIPLPFFLTNIVDTIAQGNKPLVLLLMGIYFSVRLPKKSFLKVFQVLGIRYLLGLSIGLLLFYSLPFDAHFRNMMLICIILPVGMTLITYSDELNFDTSIAGALVNFSMLISFALMWILVAVFQMATA</sequence>
<evidence type="ECO:0000256" key="6">
    <source>
        <dbReference type="ARBA" id="ARBA00023136"/>
    </source>
</evidence>
<dbReference type="GO" id="GO:0016020">
    <property type="term" value="C:membrane"/>
    <property type="evidence" value="ECO:0007669"/>
    <property type="project" value="UniProtKB-SubCell"/>
</dbReference>
<keyword evidence="3" id="KW-1003">Cell membrane</keyword>
<feature type="transmembrane region" description="Helical" evidence="7">
    <location>
        <begin position="63"/>
        <end position="83"/>
    </location>
</feature>
<dbReference type="PANTHER" id="PTHR36838:SF3">
    <property type="entry name" value="TRANSPORTER AUXIN EFFLUX CARRIER EC FAMILY"/>
    <property type="match status" value="1"/>
</dbReference>
<evidence type="ECO:0000256" key="2">
    <source>
        <dbReference type="ARBA" id="ARBA00022448"/>
    </source>
</evidence>
<dbReference type="EMBL" id="CP029346">
    <property type="protein sequence ID" value="AWL09871.1"/>
    <property type="molecule type" value="Genomic_DNA"/>
</dbReference>
<name>A0A2S2DWU2_9BACT</name>
<evidence type="ECO:0000256" key="5">
    <source>
        <dbReference type="ARBA" id="ARBA00022989"/>
    </source>
</evidence>
<dbReference type="Pfam" id="PF03547">
    <property type="entry name" value="Mem_trans"/>
    <property type="match status" value="1"/>
</dbReference>
<keyword evidence="5 7" id="KW-1133">Transmembrane helix</keyword>
<feature type="transmembrane region" description="Helical" evidence="7">
    <location>
        <begin position="186"/>
        <end position="211"/>
    </location>
</feature>
<keyword evidence="9" id="KW-1185">Reference proteome</keyword>
<evidence type="ECO:0000256" key="4">
    <source>
        <dbReference type="ARBA" id="ARBA00022692"/>
    </source>
</evidence>
<dbReference type="KEGG" id="psez:HME7025_02022"/>
<keyword evidence="2" id="KW-0813">Transport</keyword>
<dbReference type="OrthoDB" id="9786183at2"/>
<organism evidence="8 9">
    <name type="scientific">Aquirufa nivalisilvae</name>
    <dbReference type="NCBI Taxonomy" id="2516557"/>
    <lineage>
        <taxon>Bacteria</taxon>
        <taxon>Pseudomonadati</taxon>
        <taxon>Bacteroidota</taxon>
        <taxon>Cytophagia</taxon>
        <taxon>Cytophagales</taxon>
        <taxon>Flectobacillaceae</taxon>
        <taxon>Aquirufa</taxon>
    </lineage>
</organism>
<keyword evidence="4 7" id="KW-0812">Transmembrane</keyword>
<dbReference type="PANTHER" id="PTHR36838">
    <property type="entry name" value="AUXIN EFFLUX CARRIER FAMILY PROTEIN"/>
    <property type="match status" value="1"/>
</dbReference>